<accession>A0A0T5ZYD4</accession>
<dbReference type="AlphaFoldDB" id="A0A0T5ZYD4"/>
<keyword evidence="4" id="KW-0862">Zinc</keyword>
<dbReference type="GO" id="GO:0004222">
    <property type="term" value="F:metalloendopeptidase activity"/>
    <property type="evidence" value="ECO:0007669"/>
    <property type="project" value="InterPro"/>
</dbReference>
<keyword evidence="2" id="KW-0479">Metal-binding</keyword>
<evidence type="ECO:0000256" key="4">
    <source>
        <dbReference type="ARBA" id="ARBA00022833"/>
    </source>
</evidence>
<dbReference type="InterPro" id="IPR024079">
    <property type="entry name" value="MetalloPept_cat_dom_sf"/>
</dbReference>
<evidence type="ECO:0000256" key="1">
    <source>
        <dbReference type="ARBA" id="ARBA00022670"/>
    </source>
</evidence>
<keyword evidence="1" id="KW-0645">Protease</keyword>
<comment type="caution">
    <text evidence="6">The sequence shown here is derived from an EMBL/GenBank/DDBJ whole genome shotgun (WGS) entry which is preliminary data.</text>
</comment>
<organism evidence="6 7">
    <name type="scientific">candidate division WWE3 bacterium CSP1-7</name>
    <dbReference type="NCBI Taxonomy" id="1576480"/>
    <lineage>
        <taxon>Bacteria</taxon>
        <taxon>Katanobacteria</taxon>
    </lineage>
</organism>
<dbReference type="Proteomes" id="UP000051297">
    <property type="component" value="Unassembled WGS sequence"/>
</dbReference>
<dbReference type="GO" id="GO:0006508">
    <property type="term" value="P:proteolysis"/>
    <property type="evidence" value="ECO:0007669"/>
    <property type="project" value="UniProtKB-KW"/>
</dbReference>
<keyword evidence="3" id="KW-0378">Hydrolase</keyword>
<dbReference type="STRING" id="1576480.XU08_C0001G0210"/>
<proteinExistence type="predicted"/>
<gene>
    <name evidence="6" type="ORF">XU08_C0001G0210</name>
</gene>
<dbReference type="GO" id="GO:0008270">
    <property type="term" value="F:zinc ion binding"/>
    <property type="evidence" value="ECO:0007669"/>
    <property type="project" value="InterPro"/>
</dbReference>
<dbReference type="InterPro" id="IPR001818">
    <property type="entry name" value="Pept_M10_metallopeptidase"/>
</dbReference>
<dbReference type="Gene3D" id="3.40.390.10">
    <property type="entry name" value="Collagenase (Catalytic Domain)"/>
    <property type="match status" value="1"/>
</dbReference>
<dbReference type="Pfam" id="PF00413">
    <property type="entry name" value="Peptidase_M10"/>
    <property type="match status" value="1"/>
</dbReference>
<evidence type="ECO:0000313" key="7">
    <source>
        <dbReference type="Proteomes" id="UP000051297"/>
    </source>
</evidence>
<sequence length="252" mass="27674">MKRLIGVSAILTVLLFWGSVVLAQPGKDFRLPSSAVKISDGLYYLGRSVSGAQGYAILRYATGFAKPGGSGAARAPKCYGFLSKGARWKNTEHYVTDINDPATENSLETWDSRVSFDVFGSRDPSGLVDGTDTAAPDDKNELYFGQIEESGVIGVTTVWGYFYGPTFARELIEWDMVLDNTDFDWSFTATPDPTKMDYQNILTHELGHAAGLNDQYDTTCSEATMYGYGTEGETKKRDLAAPDITGIQELYR</sequence>
<evidence type="ECO:0000313" key="6">
    <source>
        <dbReference type="EMBL" id="KRT67800.1"/>
    </source>
</evidence>
<dbReference type="EMBL" id="LDXK01000001">
    <property type="protein sequence ID" value="KRT67800.1"/>
    <property type="molecule type" value="Genomic_DNA"/>
</dbReference>
<evidence type="ECO:0000259" key="5">
    <source>
        <dbReference type="Pfam" id="PF00413"/>
    </source>
</evidence>
<feature type="domain" description="Peptidase M10 metallopeptidase" evidence="5">
    <location>
        <begin position="182"/>
        <end position="251"/>
    </location>
</feature>
<dbReference type="GO" id="GO:0031012">
    <property type="term" value="C:extracellular matrix"/>
    <property type="evidence" value="ECO:0007669"/>
    <property type="project" value="InterPro"/>
</dbReference>
<dbReference type="SUPFAM" id="SSF55486">
    <property type="entry name" value="Metalloproteases ('zincins'), catalytic domain"/>
    <property type="match status" value="1"/>
</dbReference>
<evidence type="ECO:0000256" key="3">
    <source>
        <dbReference type="ARBA" id="ARBA00022801"/>
    </source>
</evidence>
<evidence type="ECO:0000256" key="2">
    <source>
        <dbReference type="ARBA" id="ARBA00022723"/>
    </source>
</evidence>
<reference evidence="6 7" key="1">
    <citation type="submission" date="2015-05" db="EMBL/GenBank/DDBJ databases">
        <title>Critical biogeochemical functions in the subsurface are associated with bacteria from new phyla and little studied lineages.</title>
        <authorList>
            <person name="Hug L.A."/>
            <person name="Thomas B.C."/>
            <person name="Sharon I."/>
            <person name="Brown C.T."/>
            <person name="Sharma R."/>
            <person name="Hettich R.L."/>
            <person name="Wilkins M.J."/>
            <person name="Williams K.H."/>
            <person name="Singh A."/>
            <person name="Banfield J.F."/>
        </authorList>
    </citation>
    <scope>NUCLEOTIDE SEQUENCE [LARGE SCALE GENOMIC DNA]</scope>
    <source>
        <strain evidence="6">CSP1-7</strain>
    </source>
</reference>
<name>A0A0T5ZYD4_UNCKA</name>
<protein>
    <recommendedName>
        <fullName evidence="5">Peptidase M10 metallopeptidase domain-containing protein</fullName>
    </recommendedName>
</protein>